<dbReference type="Gene3D" id="1.10.530.10">
    <property type="match status" value="1"/>
</dbReference>
<dbReference type="SUPFAM" id="SSF53955">
    <property type="entry name" value="Lysozyme-like"/>
    <property type="match status" value="1"/>
</dbReference>
<evidence type="ECO:0000259" key="3">
    <source>
        <dbReference type="Pfam" id="PF01464"/>
    </source>
</evidence>
<reference evidence="4" key="1">
    <citation type="submission" date="2022-05" db="EMBL/GenBank/DDBJ databases">
        <authorList>
            <person name="Pankratov T."/>
        </authorList>
    </citation>
    <scope>NUCLEOTIDE SEQUENCE</scope>
    <source>
        <strain evidence="4">BP6-180914</strain>
    </source>
</reference>
<protein>
    <submittedName>
        <fullName evidence="4">Lytic transglycosylase domain-containing protein</fullName>
    </submittedName>
</protein>
<dbReference type="RefSeq" id="WP_282588908.1">
    <property type="nucleotide sequence ID" value="NZ_JAMOIM010000053.1"/>
</dbReference>
<dbReference type="InterPro" id="IPR023346">
    <property type="entry name" value="Lysozyme-like_dom_sf"/>
</dbReference>
<dbReference type="PANTHER" id="PTHR37423:SF2">
    <property type="entry name" value="MEMBRANE-BOUND LYTIC MUREIN TRANSGLYCOSYLASE C"/>
    <property type="match status" value="1"/>
</dbReference>
<evidence type="ECO:0000256" key="1">
    <source>
        <dbReference type="ARBA" id="ARBA00007734"/>
    </source>
</evidence>
<comment type="similarity">
    <text evidence="2">Belongs to the virb1 family.</text>
</comment>
<evidence type="ECO:0000313" key="5">
    <source>
        <dbReference type="Proteomes" id="UP001165667"/>
    </source>
</evidence>
<dbReference type="InterPro" id="IPR008258">
    <property type="entry name" value="Transglycosylase_SLT_dom_1"/>
</dbReference>
<dbReference type="Pfam" id="PF01464">
    <property type="entry name" value="SLT"/>
    <property type="match status" value="1"/>
</dbReference>
<accession>A0AA41Z1J5</accession>
<organism evidence="4 5">
    <name type="scientific">Lichenifustis flavocetrariae</name>
    <dbReference type="NCBI Taxonomy" id="2949735"/>
    <lineage>
        <taxon>Bacteria</taxon>
        <taxon>Pseudomonadati</taxon>
        <taxon>Pseudomonadota</taxon>
        <taxon>Alphaproteobacteria</taxon>
        <taxon>Hyphomicrobiales</taxon>
        <taxon>Lichenihabitantaceae</taxon>
        <taxon>Lichenifustis</taxon>
    </lineage>
</organism>
<feature type="domain" description="Transglycosylase SLT" evidence="3">
    <location>
        <begin position="79"/>
        <end position="167"/>
    </location>
</feature>
<sequence>MRACLVVGIALVATHPMRGPSCARAASLIQTSVDANGHVLPLPATATRPEVVGKPAAVICGDAVPLAPDAAKTLVARVATEEGFYPDFVISVAKIESHYRSTALSEKGAYGLMQLMPETAQRFGVDLCDPAGNVRGGIRLLRMLHERYKNPFFILAAYNAGEEALLKSRGVPPYPETVRFVADVINDFYAWPVTAPSRSGPAVMAAAQAPGIVEVTPAPDAASPPKPTVAPPWSDGFVMHID</sequence>
<dbReference type="EMBL" id="JAMOIM010000053">
    <property type="protein sequence ID" value="MCW6512531.1"/>
    <property type="molecule type" value="Genomic_DNA"/>
</dbReference>
<keyword evidence="5" id="KW-1185">Reference proteome</keyword>
<evidence type="ECO:0000256" key="2">
    <source>
        <dbReference type="ARBA" id="ARBA00009387"/>
    </source>
</evidence>
<dbReference type="PANTHER" id="PTHR37423">
    <property type="entry name" value="SOLUBLE LYTIC MUREIN TRANSGLYCOSYLASE-RELATED"/>
    <property type="match status" value="1"/>
</dbReference>
<proteinExistence type="inferred from homology"/>
<dbReference type="Proteomes" id="UP001165667">
    <property type="component" value="Unassembled WGS sequence"/>
</dbReference>
<comment type="caution">
    <text evidence="4">The sequence shown here is derived from an EMBL/GenBank/DDBJ whole genome shotgun (WGS) entry which is preliminary data.</text>
</comment>
<dbReference type="AlphaFoldDB" id="A0AA41Z1J5"/>
<name>A0AA41Z1J5_9HYPH</name>
<comment type="similarity">
    <text evidence="1">Belongs to the transglycosylase Slt family.</text>
</comment>
<evidence type="ECO:0000313" key="4">
    <source>
        <dbReference type="EMBL" id="MCW6512531.1"/>
    </source>
</evidence>
<gene>
    <name evidence="4" type="ORF">M8523_31970</name>
</gene>
<dbReference type="CDD" id="cd00254">
    <property type="entry name" value="LT-like"/>
    <property type="match status" value="1"/>
</dbReference>